<dbReference type="InterPro" id="IPR053967">
    <property type="entry name" value="LlgE_F_G-like_D1"/>
</dbReference>
<feature type="domain" description="Flagellar hook protein FlgE/F/G-like D1" evidence="7">
    <location>
        <begin position="98"/>
        <end position="179"/>
    </location>
</feature>
<keyword evidence="8" id="KW-0282">Flagellum</keyword>
<dbReference type="KEGG" id="vbh:CMV30_06710"/>
<dbReference type="GO" id="GO:0009425">
    <property type="term" value="C:bacterial-type flagellum basal body"/>
    <property type="evidence" value="ECO:0007669"/>
    <property type="project" value="UniProtKB-SubCell"/>
</dbReference>
<dbReference type="InterPro" id="IPR037925">
    <property type="entry name" value="FlgE/F/G-like"/>
</dbReference>
<dbReference type="NCBIfam" id="TIGR03506">
    <property type="entry name" value="FlgEFG_subfam"/>
    <property type="match status" value="1"/>
</dbReference>
<gene>
    <name evidence="8" type="ORF">CMV30_06710</name>
</gene>
<dbReference type="Pfam" id="PF00460">
    <property type="entry name" value="Flg_bb_rod"/>
    <property type="match status" value="1"/>
</dbReference>
<dbReference type="OrthoDB" id="9804559at2"/>
<dbReference type="SUPFAM" id="SSF117143">
    <property type="entry name" value="Flagellar hook protein flgE"/>
    <property type="match status" value="1"/>
</dbReference>
<evidence type="ECO:0000256" key="2">
    <source>
        <dbReference type="ARBA" id="ARBA00009677"/>
    </source>
</evidence>
<name>A0A290Q5X0_9BACT</name>
<dbReference type="InterPro" id="IPR020013">
    <property type="entry name" value="Flagellar_FlgE/F/G"/>
</dbReference>
<dbReference type="GO" id="GO:0009424">
    <property type="term" value="C:bacterial-type flagellum hook"/>
    <property type="evidence" value="ECO:0007669"/>
    <property type="project" value="TreeGrafter"/>
</dbReference>
<evidence type="ECO:0000256" key="3">
    <source>
        <dbReference type="ARBA" id="ARBA00023143"/>
    </source>
</evidence>
<dbReference type="Pfam" id="PF22692">
    <property type="entry name" value="LlgE_F_G_D1"/>
    <property type="match status" value="1"/>
</dbReference>
<accession>A0A290Q5X0</accession>
<comment type="subcellular location">
    <subcellularLocation>
        <location evidence="1 4">Bacterial flagellum basal body</location>
    </subcellularLocation>
</comment>
<keyword evidence="9" id="KW-1185">Reference proteome</keyword>
<evidence type="ECO:0000313" key="8">
    <source>
        <dbReference type="EMBL" id="ATC63667.1"/>
    </source>
</evidence>
<dbReference type="GO" id="GO:0005829">
    <property type="term" value="C:cytosol"/>
    <property type="evidence" value="ECO:0007669"/>
    <property type="project" value="TreeGrafter"/>
</dbReference>
<dbReference type="InterPro" id="IPR010930">
    <property type="entry name" value="Flg_bb/hook_C_dom"/>
</dbReference>
<protein>
    <recommendedName>
        <fullName evidence="4">Flagellar hook protein FlgE</fullName>
    </recommendedName>
</protein>
<organism evidence="8 9">
    <name type="scientific">Nibricoccus aquaticus</name>
    <dbReference type="NCBI Taxonomy" id="2576891"/>
    <lineage>
        <taxon>Bacteria</taxon>
        <taxon>Pseudomonadati</taxon>
        <taxon>Verrucomicrobiota</taxon>
        <taxon>Opitutia</taxon>
        <taxon>Opitutales</taxon>
        <taxon>Opitutaceae</taxon>
        <taxon>Nibricoccus</taxon>
    </lineage>
</organism>
<dbReference type="Proteomes" id="UP000217265">
    <property type="component" value="Chromosome"/>
</dbReference>
<feature type="domain" description="Flagellar basal-body/hook protein C-terminal" evidence="6">
    <location>
        <begin position="242"/>
        <end position="287"/>
    </location>
</feature>
<dbReference type="PANTHER" id="PTHR30435">
    <property type="entry name" value="FLAGELLAR PROTEIN"/>
    <property type="match status" value="1"/>
</dbReference>
<keyword evidence="3 4" id="KW-0975">Bacterial flagellum</keyword>
<feature type="domain" description="Flagellar basal body rod protein N-terminal" evidence="5">
    <location>
        <begin position="9"/>
        <end position="37"/>
    </location>
</feature>
<evidence type="ECO:0000259" key="6">
    <source>
        <dbReference type="Pfam" id="PF06429"/>
    </source>
</evidence>
<sequence length="289" mass="29500">MSLIGTLTSGVSAMRSFTKALEVIGNNVSNVNTVGFKGSTVSFADSFSNTLRSSAPSTGSSSNQSATQVGTGVRLSQIGTRFTQGALSTTGLNTDLGVSGNGFFLVSNPADGQVFATRAGNFRVDDNGYLVTYQGYRVQGATGGVAGTPPAAFGDIQLGTPPTGTELTSFSISASGNLTEFYSDGTSVTTNQVLLQAYSDPTALIKSGDNLFTGFSAAGIIGANPPTAAGNAPGGNGLGAIQAGTLELANVDLTEEFANMITTQRSFQASSRLVTISDQVLEEIVNLKR</sequence>
<evidence type="ECO:0000259" key="5">
    <source>
        <dbReference type="Pfam" id="PF00460"/>
    </source>
</evidence>
<dbReference type="AlphaFoldDB" id="A0A290Q5X0"/>
<comment type="similarity">
    <text evidence="2 4">Belongs to the flagella basal body rod proteins family.</text>
</comment>
<evidence type="ECO:0000259" key="7">
    <source>
        <dbReference type="Pfam" id="PF22692"/>
    </source>
</evidence>
<reference evidence="8 9" key="1">
    <citation type="submission" date="2017-09" db="EMBL/GenBank/DDBJ databases">
        <title>Complete genome sequence of Verrucomicrobial strain HZ-65, isolated from freshwater.</title>
        <authorList>
            <person name="Choi A."/>
        </authorList>
    </citation>
    <scope>NUCLEOTIDE SEQUENCE [LARGE SCALE GENOMIC DNA]</scope>
    <source>
        <strain evidence="8 9">HZ-65</strain>
    </source>
</reference>
<dbReference type="GO" id="GO:0071978">
    <property type="term" value="P:bacterial-type flagellum-dependent swarming motility"/>
    <property type="evidence" value="ECO:0007669"/>
    <property type="project" value="TreeGrafter"/>
</dbReference>
<evidence type="ECO:0000313" key="9">
    <source>
        <dbReference type="Proteomes" id="UP000217265"/>
    </source>
</evidence>
<comment type="function">
    <text evidence="4">A flexible structure which links the flagellar filament to the drive apparatus in the basal body.</text>
</comment>
<proteinExistence type="inferred from homology"/>
<keyword evidence="8" id="KW-0966">Cell projection</keyword>
<dbReference type="InterPro" id="IPR001444">
    <property type="entry name" value="Flag_bb_rod_N"/>
</dbReference>
<dbReference type="Pfam" id="PF06429">
    <property type="entry name" value="Flg_bbr_C"/>
    <property type="match status" value="1"/>
</dbReference>
<evidence type="ECO:0000256" key="1">
    <source>
        <dbReference type="ARBA" id="ARBA00004117"/>
    </source>
</evidence>
<keyword evidence="8" id="KW-0969">Cilium</keyword>
<dbReference type="EMBL" id="CP023344">
    <property type="protein sequence ID" value="ATC63667.1"/>
    <property type="molecule type" value="Genomic_DNA"/>
</dbReference>
<evidence type="ECO:0000256" key="4">
    <source>
        <dbReference type="RuleBase" id="RU362116"/>
    </source>
</evidence>
<dbReference type="RefSeq" id="WP_096055299.1">
    <property type="nucleotide sequence ID" value="NZ_CP023344.1"/>
</dbReference>
<dbReference type="PANTHER" id="PTHR30435:SF1">
    <property type="entry name" value="FLAGELLAR HOOK PROTEIN FLGE"/>
    <property type="match status" value="1"/>
</dbReference>